<evidence type="ECO:0000313" key="3">
    <source>
        <dbReference type="Proteomes" id="UP000075809"/>
    </source>
</evidence>
<dbReference type="KEGG" id="mzt:108727853"/>
<keyword evidence="3" id="KW-1185">Reference proteome</keyword>
<gene>
    <name evidence="2" type="ORF">ALC60_11251</name>
</gene>
<sequence length="291" mass="33519">MDNSYCIDCGELMEKDHICYINENLELNNENWESSEIAHSEDLNIEELINEVFQRPPLWNSSLPYENRGPATIKFLWLEIDEKLNLYPGTASSKWRNLRDTYVRKLSEQNKYVPSGSAAEAKPKSVSWPYFELMGFLRSTVTRRKTFSNIKPLIPSTNGIKNKDYCVNVKEPLKDQNSTCVTPSNYRSNTYKKDTFLEKKNSATSSSTTSDTEILEFFPKSFDSQNQAYSRSTVPNYSLKRQNMELEEGIIPSKNVQGLGTSNIDKRNINIPGTIILHMKFGNFTFHILYI</sequence>
<dbReference type="AlphaFoldDB" id="A0A151WP80"/>
<evidence type="ECO:0000259" key="1">
    <source>
        <dbReference type="PROSITE" id="PS51029"/>
    </source>
</evidence>
<organism evidence="2 3">
    <name type="scientific">Mycetomoellerius zeteki</name>
    <dbReference type="NCBI Taxonomy" id="64791"/>
    <lineage>
        <taxon>Eukaryota</taxon>
        <taxon>Metazoa</taxon>
        <taxon>Ecdysozoa</taxon>
        <taxon>Arthropoda</taxon>
        <taxon>Hexapoda</taxon>
        <taxon>Insecta</taxon>
        <taxon>Pterygota</taxon>
        <taxon>Neoptera</taxon>
        <taxon>Endopterygota</taxon>
        <taxon>Hymenoptera</taxon>
        <taxon>Apocrita</taxon>
        <taxon>Aculeata</taxon>
        <taxon>Formicoidea</taxon>
        <taxon>Formicidae</taxon>
        <taxon>Myrmicinae</taxon>
        <taxon>Mycetomoellerius</taxon>
    </lineage>
</organism>
<dbReference type="GO" id="GO:0005667">
    <property type="term" value="C:transcription regulator complex"/>
    <property type="evidence" value="ECO:0007669"/>
    <property type="project" value="TreeGrafter"/>
</dbReference>
<dbReference type="OrthoDB" id="7554651at2759"/>
<dbReference type="PROSITE" id="PS51029">
    <property type="entry name" value="MADF"/>
    <property type="match status" value="1"/>
</dbReference>
<dbReference type="PANTHER" id="PTHR12243">
    <property type="entry name" value="MADF DOMAIN TRANSCRIPTION FACTOR"/>
    <property type="match status" value="1"/>
</dbReference>
<name>A0A151WP80_9HYME</name>
<accession>A0A151WP80</accession>
<dbReference type="EMBL" id="KQ982882">
    <property type="protein sequence ID" value="KYQ49674.1"/>
    <property type="molecule type" value="Genomic_DNA"/>
</dbReference>
<dbReference type="SMART" id="SM00595">
    <property type="entry name" value="MADF"/>
    <property type="match status" value="1"/>
</dbReference>
<proteinExistence type="predicted"/>
<feature type="domain" description="MADF" evidence="1">
    <location>
        <begin position="47"/>
        <end position="142"/>
    </location>
</feature>
<dbReference type="Proteomes" id="UP000075809">
    <property type="component" value="Unassembled WGS sequence"/>
</dbReference>
<dbReference type="GO" id="GO:0005634">
    <property type="term" value="C:nucleus"/>
    <property type="evidence" value="ECO:0007669"/>
    <property type="project" value="TreeGrafter"/>
</dbReference>
<dbReference type="PANTHER" id="PTHR12243:SF67">
    <property type="entry name" value="COREPRESSOR OF PANGOLIN, ISOFORM A-RELATED"/>
    <property type="match status" value="1"/>
</dbReference>
<dbReference type="GO" id="GO:0006357">
    <property type="term" value="P:regulation of transcription by RNA polymerase II"/>
    <property type="evidence" value="ECO:0007669"/>
    <property type="project" value="TreeGrafter"/>
</dbReference>
<dbReference type="Pfam" id="PF10545">
    <property type="entry name" value="MADF_DNA_bdg"/>
    <property type="match status" value="1"/>
</dbReference>
<dbReference type="InterPro" id="IPR006578">
    <property type="entry name" value="MADF-dom"/>
</dbReference>
<protein>
    <recommendedName>
        <fullName evidence="1">MADF domain-containing protein</fullName>
    </recommendedName>
</protein>
<evidence type="ECO:0000313" key="2">
    <source>
        <dbReference type="EMBL" id="KYQ49674.1"/>
    </source>
</evidence>
<dbReference type="InterPro" id="IPR039353">
    <property type="entry name" value="TF_Adf1"/>
</dbReference>
<reference evidence="2 3" key="1">
    <citation type="submission" date="2015-09" db="EMBL/GenBank/DDBJ databases">
        <title>Trachymyrmex zeteki WGS genome.</title>
        <authorList>
            <person name="Nygaard S."/>
            <person name="Hu H."/>
            <person name="Boomsma J."/>
            <person name="Zhang G."/>
        </authorList>
    </citation>
    <scope>NUCLEOTIDE SEQUENCE [LARGE SCALE GENOMIC DNA]</scope>
    <source>
        <strain evidence="2">Tzet28-1</strain>
        <tissue evidence="2">Whole body</tissue>
    </source>
</reference>